<comment type="caution">
    <text evidence="1">The sequence shown here is derived from an EMBL/GenBank/DDBJ whole genome shotgun (WGS) entry which is preliminary data.</text>
</comment>
<dbReference type="EMBL" id="JACNJZ010000079">
    <property type="protein sequence ID" value="MBC8317260.1"/>
    <property type="molecule type" value="Genomic_DNA"/>
</dbReference>
<proteinExistence type="predicted"/>
<reference evidence="1 2" key="1">
    <citation type="submission" date="2020-08" db="EMBL/GenBank/DDBJ databases">
        <title>Bridging the membrane lipid divide: bacteria of the FCB group superphylum have the potential to synthesize archaeal ether lipids.</title>
        <authorList>
            <person name="Villanueva L."/>
            <person name="Von Meijenfeldt F.A.B."/>
            <person name="Westbye A.B."/>
            <person name="Yadav S."/>
            <person name="Hopmans E.C."/>
            <person name="Dutilh B.E."/>
            <person name="Sinninghe Damste J.S."/>
        </authorList>
    </citation>
    <scope>NUCLEOTIDE SEQUENCE [LARGE SCALE GENOMIC DNA]</scope>
    <source>
        <strain evidence="1">NIOZ-UU47</strain>
    </source>
</reference>
<evidence type="ECO:0000313" key="2">
    <source>
        <dbReference type="Proteomes" id="UP000614424"/>
    </source>
</evidence>
<dbReference type="Proteomes" id="UP000614424">
    <property type="component" value="Unassembled WGS sequence"/>
</dbReference>
<sequence length="178" mass="19720">MYPDPMPSFTDLYFGSVSVKRQTAYTLFKQHGNILFAHSAIQQQLHDLVDRSSLLSIQMASMGMNEVCRNCGSKPGGGCCSNFMAGETDGILLLINLMLGVDVKVQHNDTIECCYLGKKGCVLKVKPIFCLNYNCRKISQGNPEESLTILNKVAGRVLCKLVEIEEAINKELLSFYKA</sequence>
<dbReference type="AlphaFoldDB" id="A0A8J6ND71"/>
<gene>
    <name evidence="1" type="ORF">H8E41_05100</name>
</gene>
<organism evidence="1 2">
    <name type="scientific">Candidatus Desulfobia pelagia</name>
    <dbReference type="NCBI Taxonomy" id="2841692"/>
    <lineage>
        <taxon>Bacteria</taxon>
        <taxon>Pseudomonadati</taxon>
        <taxon>Thermodesulfobacteriota</taxon>
        <taxon>Desulfobulbia</taxon>
        <taxon>Desulfobulbales</taxon>
        <taxon>Desulfobulbaceae</taxon>
        <taxon>Candidatus Desulfobia</taxon>
    </lineage>
</organism>
<evidence type="ECO:0000313" key="1">
    <source>
        <dbReference type="EMBL" id="MBC8317260.1"/>
    </source>
</evidence>
<name>A0A8J6ND71_9BACT</name>
<protein>
    <submittedName>
        <fullName evidence="1">Uncharacterized protein</fullName>
    </submittedName>
</protein>
<accession>A0A8J6ND71</accession>